<evidence type="ECO:0000313" key="1">
    <source>
        <dbReference type="EMBL" id="AKU99267.1"/>
    </source>
</evidence>
<proteinExistence type="predicted"/>
<accession>A0A0K1Q0L0</accession>
<dbReference type="AlphaFoldDB" id="A0A0K1Q0L0"/>
<evidence type="ECO:0000313" key="2">
    <source>
        <dbReference type="Proteomes" id="UP000064967"/>
    </source>
</evidence>
<name>A0A0K1Q0L0_9BACT</name>
<gene>
    <name evidence="1" type="ORF">AKJ09_05931</name>
</gene>
<protein>
    <submittedName>
        <fullName evidence="1">Uncharacterized protein</fullName>
    </submittedName>
</protein>
<sequence>MNEKVSPGCSGASLDHEYLFKWEGIGVFGAPRLLLPTLEEAQGHRRQLRVET</sequence>
<dbReference type="Proteomes" id="UP000064967">
    <property type="component" value="Chromosome"/>
</dbReference>
<organism evidence="1 2">
    <name type="scientific">Labilithrix luteola</name>
    <dbReference type="NCBI Taxonomy" id="1391654"/>
    <lineage>
        <taxon>Bacteria</taxon>
        <taxon>Pseudomonadati</taxon>
        <taxon>Myxococcota</taxon>
        <taxon>Polyangia</taxon>
        <taxon>Polyangiales</taxon>
        <taxon>Labilitrichaceae</taxon>
        <taxon>Labilithrix</taxon>
    </lineage>
</organism>
<reference evidence="1 2" key="1">
    <citation type="submission" date="2015-08" db="EMBL/GenBank/DDBJ databases">
        <authorList>
            <person name="Babu N.S."/>
            <person name="Beckwith C.J."/>
            <person name="Beseler K.G."/>
            <person name="Brison A."/>
            <person name="Carone J.V."/>
            <person name="Caskin T.P."/>
            <person name="Diamond M."/>
            <person name="Durham M.E."/>
            <person name="Foxe J.M."/>
            <person name="Go M."/>
            <person name="Henderson B.A."/>
            <person name="Jones I.B."/>
            <person name="McGettigan J.A."/>
            <person name="Micheletti S.J."/>
            <person name="Nasrallah M.E."/>
            <person name="Ortiz D."/>
            <person name="Piller C.R."/>
            <person name="Privatt S.R."/>
            <person name="Schneider S.L."/>
            <person name="Sharp S."/>
            <person name="Smith T.C."/>
            <person name="Stanton J.D."/>
            <person name="Ullery H.E."/>
            <person name="Wilson R.J."/>
            <person name="Serrano M.G."/>
            <person name="Buck G."/>
            <person name="Lee V."/>
            <person name="Wang Y."/>
            <person name="Carvalho R."/>
            <person name="Voegtly L."/>
            <person name="Shi R."/>
            <person name="Duckworth R."/>
            <person name="Johnson A."/>
            <person name="Loviza R."/>
            <person name="Walstead R."/>
            <person name="Shah Z."/>
            <person name="Kiflezghi M."/>
            <person name="Wade K."/>
            <person name="Ball S.L."/>
            <person name="Bradley K.W."/>
            <person name="Asai D.J."/>
            <person name="Bowman C.A."/>
            <person name="Russell D.A."/>
            <person name="Pope W.H."/>
            <person name="Jacobs-Sera D."/>
            <person name="Hendrix R.W."/>
            <person name="Hatfull G.F."/>
        </authorList>
    </citation>
    <scope>NUCLEOTIDE SEQUENCE [LARGE SCALE GENOMIC DNA]</scope>
    <source>
        <strain evidence="1 2">DSM 27648</strain>
    </source>
</reference>
<dbReference type="EMBL" id="CP012333">
    <property type="protein sequence ID" value="AKU99267.1"/>
    <property type="molecule type" value="Genomic_DNA"/>
</dbReference>
<keyword evidence="2" id="KW-1185">Reference proteome</keyword>
<dbReference type="KEGG" id="llu:AKJ09_05931"/>
<dbReference type="RefSeq" id="WP_169927899.1">
    <property type="nucleotide sequence ID" value="NZ_CP012333.1"/>
</dbReference>